<dbReference type="PANTHER" id="PTHR12842:SF4">
    <property type="entry name" value="PROTEIN NOXP20"/>
    <property type="match status" value="1"/>
</dbReference>
<dbReference type="PANTHER" id="PTHR12842">
    <property type="entry name" value="FI01459P"/>
    <property type="match status" value="1"/>
</dbReference>
<evidence type="ECO:0000256" key="2">
    <source>
        <dbReference type="ARBA" id="ARBA00022553"/>
    </source>
</evidence>
<gene>
    <name evidence="4" type="ORF">HJG63_004767</name>
</gene>
<feature type="region of interest" description="Disordered" evidence="3">
    <location>
        <begin position="1"/>
        <end position="30"/>
    </location>
</feature>
<dbReference type="AlphaFoldDB" id="A0A7J8E6M4"/>
<dbReference type="Proteomes" id="UP000593571">
    <property type="component" value="Unassembled WGS sequence"/>
</dbReference>
<comment type="similarity">
    <text evidence="1">Belongs to the FAM114 family.</text>
</comment>
<keyword evidence="2" id="KW-0597">Phosphoprotein</keyword>
<evidence type="ECO:0000313" key="4">
    <source>
        <dbReference type="EMBL" id="KAF6431177.1"/>
    </source>
</evidence>
<feature type="compositionally biased region" description="Basic and acidic residues" evidence="3">
    <location>
        <begin position="413"/>
        <end position="437"/>
    </location>
</feature>
<evidence type="ECO:0000256" key="3">
    <source>
        <dbReference type="SAM" id="MobiDB-lite"/>
    </source>
</evidence>
<dbReference type="InterPro" id="IPR007998">
    <property type="entry name" value="DUF719"/>
</dbReference>
<dbReference type="Pfam" id="PF05334">
    <property type="entry name" value="DUF719"/>
    <property type="match status" value="1"/>
</dbReference>
<comment type="caution">
    <text evidence="4">The sequence shown here is derived from an EMBL/GenBank/DDBJ whole genome shotgun (WGS) entry which is preliminary data.</text>
</comment>
<dbReference type="EMBL" id="JACASE010000010">
    <property type="protein sequence ID" value="KAF6431177.1"/>
    <property type="molecule type" value="Genomic_DNA"/>
</dbReference>
<feature type="region of interest" description="Disordered" evidence="3">
    <location>
        <begin position="188"/>
        <end position="207"/>
    </location>
</feature>
<protein>
    <submittedName>
        <fullName evidence="4">Family with sequence similarity 114 member A1</fullName>
    </submittedName>
</protein>
<sequence length="562" mass="61513">MSDDASDAIATGDKAEITEMPNSDSLPKDAEMHCDSATILNEATLADPREDVHENAAIQGAETADTGRPEQCPDTDAMEPHIDQEVTENALAECIDAVSLEAEPGSEIPLKEQNNLVVDSPPHGGRWAGWGSWGKSLFSSASATVGHGLTAVKEKAGATLRIHSVNSSSSEEAQPDTENDVPQIADAVTDQSPAESPPTSPSSGSRGMLSAITSVVQNTGKSVLTGGLDALEFIGKKTMIVLAESDPGFRRTKTLMERTVSLSQMLREAKEKEKQRLAQQLTAERTAHYGMLFDEYQGLSHLEALEILSNESEIKVQSFLASFDGEKLELLKNDLISIKDIFAAKELENEEDQEEQGSEEKGEEFASMLTELLFELHVAATPDKLNKAMKKAHDWVEEDQTMVPVDMMEESEETTKKEEKEEKPENPEEDKKEDGRTKTVEEVYMLSIESLAEVTARCIEQLHKVAELILHGQEEEKPAQDQAKVLIKLTTAMCNEVASLSKKFMNFLTTVGSNKKAEVLNPMINSVLLEGCNSTTYIQDAFQLLLPVLQVSHIQISSKAQP</sequence>
<name>A0A7J8E6M4_ROUAE</name>
<keyword evidence="5" id="KW-1185">Reference proteome</keyword>
<feature type="region of interest" description="Disordered" evidence="3">
    <location>
        <begin position="403"/>
        <end position="437"/>
    </location>
</feature>
<reference evidence="4 5" key="1">
    <citation type="journal article" date="2020" name="Nature">
        <title>Six reference-quality genomes reveal evolution of bat adaptations.</title>
        <authorList>
            <person name="Jebb D."/>
            <person name="Huang Z."/>
            <person name="Pippel M."/>
            <person name="Hughes G.M."/>
            <person name="Lavrichenko K."/>
            <person name="Devanna P."/>
            <person name="Winkler S."/>
            <person name="Jermiin L.S."/>
            <person name="Skirmuntt E.C."/>
            <person name="Katzourakis A."/>
            <person name="Burkitt-Gray L."/>
            <person name="Ray D.A."/>
            <person name="Sullivan K.A.M."/>
            <person name="Roscito J.G."/>
            <person name="Kirilenko B.M."/>
            <person name="Davalos L.M."/>
            <person name="Corthals A.P."/>
            <person name="Power M.L."/>
            <person name="Jones G."/>
            <person name="Ransome R.D."/>
            <person name="Dechmann D.K.N."/>
            <person name="Locatelli A.G."/>
            <person name="Puechmaille S.J."/>
            <person name="Fedrigo O."/>
            <person name="Jarvis E.D."/>
            <person name="Hiller M."/>
            <person name="Vernes S.C."/>
            <person name="Myers E.W."/>
            <person name="Teeling E.C."/>
        </authorList>
    </citation>
    <scope>NUCLEOTIDE SEQUENCE [LARGE SCALE GENOMIC DNA]</scope>
    <source>
        <strain evidence="4">MRouAeg1</strain>
        <tissue evidence="4">Muscle</tissue>
    </source>
</reference>
<organism evidence="4 5">
    <name type="scientific">Rousettus aegyptiacus</name>
    <name type="common">Egyptian fruit bat</name>
    <name type="synonym">Pteropus aegyptiacus</name>
    <dbReference type="NCBI Taxonomy" id="9407"/>
    <lineage>
        <taxon>Eukaryota</taxon>
        <taxon>Metazoa</taxon>
        <taxon>Chordata</taxon>
        <taxon>Craniata</taxon>
        <taxon>Vertebrata</taxon>
        <taxon>Euteleostomi</taxon>
        <taxon>Mammalia</taxon>
        <taxon>Eutheria</taxon>
        <taxon>Laurasiatheria</taxon>
        <taxon>Chiroptera</taxon>
        <taxon>Yinpterochiroptera</taxon>
        <taxon>Pteropodoidea</taxon>
        <taxon>Pteropodidae</taxon>
        <taxon>Rousettinae</taxon>
        <taxon>Rousettus</taxon>
    </lineage>
</organism>
<proteinExistence type="inferred from homology"/>
<accession>A0A7J8E6M4</accession>
<evidence type="ECO:0000256" key="1">
    <source>
        <dbReference type="ARBA" id="ARBA00006903"/>
    </source>
</evidence>
<evidence type="ECO:0000313" key="5">
    <source>
        <dbReference type="Proteomes" id="UP000593571"/>
    </source>
</evidence>
<feature type="region of interest" description="Disordered" evidence="3">
    <location>
        <begin position="43"/>
        <end position="78"/>
    </location>
</feature>